<evidence type="ECO:0000256" key="2">
    <source>
        <dbReference type="ARBA" id="ARBA00004608"/>
    </source>
</evidence>
<comment type="caution">
    <text evidence="9">The sequence shown here is derived from an EMBL/GenBank/DDBJ whole genome shotgun (WGS) entry which is preliminary data.</text>
</comment>
<gene>
    <name evidence="9" type="ORF">IV203_026695</name>
</gene>
<dbReference type="Pfam" id="PF16880">
    <property type="entry name" value="EHD_N"/>
    <property type="match status" value="1"/>
</dbReference>
<feature type="compositionally biased region" description="Low complexity" evidence="6">
    <location>
        <begin position="133"/>
        <end position="146"/>
    </location>
</feature>
<dbReference type="GO" id="GO:0005886">
    <property type="term" value="C:plasma membrane"/>
    <property type="evidence" value="ECO:0007669"/>
    <property type="project" value="UniProtKB-SubCell"/>
</dbReference>
<accession>A0A9K3LJ27</accession>
<evidence type="ECO:0000313" key="10">
    <source>
        <dbReference type="Proteomes" id="UP000693970"/>
    </source>
</evidence>
<evidence type="ECO:0000256" key="6">
    <source>
        <dbReference type="SAM" id="MobiDB-lite"/>
    </source>
</evidence>
<dbReference type="GO" id="GO:0016197">
    <property type="term" value="P:endosomal transport"/>
    <property type="evidence" value="ECO:0007669"/>
    <property type="project" value="TreeGrafter"/>
</dbReference>
<dbReference type="InterPro" id="IPR030381">
    <property type="entry name" value="G_DYNAMIN_dom"/>
</dbReference>
<feature type="region of interest" description="Disordered" evidence="6">
    <location>
        <begin position="73"/>
        <end position="239"/>
    </location>
</feature>
<reference evidence="9" key="2">
    <citation type="submission" date="2021-04" db="EMBL/GenBank/DDBJ databases">
        <authorList>
            <person name="Podell S."/>
        </authorList>
    </citation>
    <scope>NUCLEOTIDE SEQUENCE</scope>
    <source>
        <strain evidence="9">Hildebrandi</strain>
    </source>
</reference>
<dbReference type="OrthoDB" id="1716625at2759"/>
<dbReference type="CDD" id="cd09913">
    <property type="entry name" value="EHD"/>
    <property type="match status" value="1"/>
</dbReference>
<dbReference type="InterPro" id="IPR045063">
    <property type="entry name" value="Dynamin_N"/>
</dbReference>
<feature type="domain" description="Dynamin-type G" evidence="8">
    <location>
        <begin position="284"/>
        <end position="519"/>
    </location>
</feature>
<dbReference type="Proteomes" id="UP000693970">
    <property type="component" value="Unassembled WGS sequence"/>
</dbReference>
<proteinExistence type="predicted"/>
<dbReference type="GO" id="GO:0006897">
    <property type="term" value="P:endocytosis"/>
    <property type="evidence" value="ECO:0007669"/>
    <property type="project" value="TreeGrafter"/>
</dbReference>
<keyword evidence="10" id="KW-1185">Reference proteome</keyword>
<keyword evidence="4" id="KW-0967">Endosome</keyword>
<organism evidence="9 10">
    <name type="scientific">Nitzschia inconspicua</name>
    <dbReference type="NCBI Taxonomy" id="303405"/>
    <lineage>
        <taxon>Eukaryota</taxon>
        <taxon>Sar</taxon>
        <taxon>Stramenopiles</taxon>
        <taxon>Ochrophyta</taxon>
        <taxon>Bacillariophyta</taxon>
        <taxon>Bacillariophyceae</taxon>
        <taxon>Bacillariophycidae</taxon>
        <taxon>Bacillariales</taxon>
        <taxon>Bacillariaceae</taxon>
        <taxon>Nitzschia</taxon>
    </lineage>
</organism>
<dbReference type="AlphaFoldDB" id="A0A9K3LJ27"/>
<keyword evidence="7" id="KW-0732">Signal</keyword>
<dbReference type="InterPro" id="IPR031692">
    <property type="entry name" value="EHD_N"/>
</dbReference>
<evidence type="ECO:0000259" key="8">
    <source>
        <dbReference type="PROSITE" id="PS51718"/>
    </source>
</evidence>
<dbReference type="InterPro" id="IPR040990">
    <property type="entry name" value="DUF5600"/>
</dbReference>
<keyword evidence="3" id="KW-1003">Cell membrane</keyword>
<evidence type="ECO:0000256" key="4">
    <source>
        <dbReference type="ARBA" id="ARBA00022753"/>
    </source>
</evidence>
<feature type="signal peptide" evidence="7">
    <location>
        <begin position="1"/>
        <end position="32"/>
    </location>
</feature>
<reference evidence="9" key="1">
    <citation type="journal article" date="2021" name="Sci. Rep.">
        <title>Diploid genomic architecture of Nitzschia inconspicua, an elite biomass production diatom.</title>
        <authorList>
            <person name="Oliver A."/>
            <person name="Podell S."/>
            <person name="Pinowska A."/>
            <person name="Traller J.C."/>
            <person name="Smith S.R."/>
            <person name="McClure R."/>
            <person name="Beliaev A."/>
            <person name="Bohutskyi P."/>
            <person name="Hill E.A."/>
            <person name="Rabines A."/>
            <person name="Zheng H."/>
            <person name="Allen L.Z."/>
            <person name="Kuo A."/>
            <person name="Grigoriev I.V."/>
            <person name="Allen A.E."/>
            <person name="Hazlebeck D."/>
            <person name="Allen E.E."/>
        </authorList>
    </citation>
    <scope>NUCLEOTIDE SEQUENCE</scope>
    <source>
        <strain evidence="9">Hildebrandi</strain>
    </source>
</reference>
<name>A0A9K3LJ27_9STRA</name>
<feature type="compositionally biased region" description="Low complexity" evidence="6">
    <location>
        <begin position="156"/>
        <end position="173"/>
    </location>
</feature>
<keyword evidence="5" id="KW-0472">Membrane</keyword>
<evidence type="ECO:0000256" key="1">
    <source>
        <dbReference type="ARBA" id="ARBA00004413"/>
    </source>
</evidence>
<dbReference type="EMBL" id="JAGRRH010000010">
    <property type="protein sequence ID" value="KAG7363335.1"/>
    <property type="molecule type" value="Genomic_DNA"/>
</dbReference>
<feature type="compositionally biased region" description="Basic and acidic residues" evidence="6">
    <location>
        <begin position="109"/>
        <end position="124"/>
    </location>
</feature>
<dbReference type="GO" id="GO:0005525">
    <property type="term" value="F:GTP binding"/>
    <property type="evidence" value="ECO:0007669"/>
    <property type="project" value="InterPro"/>
</dbReference>
<evidence type="ECO:0000256" key="7">
    <source>
        <dbReference type="SAM" id="SignalP"/>
    </source>
</evidence>
<protein>
    <submittedName>
        <fullName evidence="9">Dynamin family protein</fullName>
    </submittedName>
</protein>
<feature type="compositionally biased region" description="Low complexity" evidence="6">
    <location>
        <begin position="230"/>
        <end position="239"/>
    </location>
</feature>
<dbReference type="GO" id="GO:0010008">
    <property type="term" value="C:endosome membrane"/>
    <property type="evidence" value="ECO:0007669"/>
    <property type="project" value="UniProtKB-SubCell"/>
</dbReference>
<dbReference type="PROSITE" id="PS51718">
    <property type="entry name" value="G_DYNAMIN_2"/>
    <property type="match status" value="1"/>
</dbReference>
<dbReference type="PANTHER" id="PTHR11216:SF31">
    <property type="entry name" value="AT21416P"/>
    <property type="match status" value="1"/>
</dbReference>
<dbReference type="Pfam" id="PF00350">
    <property type="entry name" value="Dynamin_N"/>
    <property type="match status" value="1"/>
</dbReference>
<dbReference type="PANTHER" id="PTHR11216">
    <property type="entry name" value="EH DOMAIN"/>
    <property type="match status" value="1"/>
</dbReference>
<evidence type="ECO:0000313" key="9">
    <source>
        <dbReference type="EMBL" id="KAG7363335.1"/>
    </source>
</evidence>
<comment type="subcellular location">
    <subcellularLocation>
        <location evidence="1">Cell membrane</location>
        <topology evidence="1">Peripheral membrane protein</topology>
        <orientation evidence="1">Cytoplasmic side</orientation>
    </subcellularLocation>
    <subcellularLocation>
        <location evidence="2">Endosome membrane</location>
    </subcellularLocation>
</comment>
<evidence type="ECO:0000256" key="3">
    <source>
        <dbReference type="ARBA" id="ARBA00022475"/>
    </source>
</evidence>
<feature type="chain" id="PRO_5039909870" evidence="7">
    <location>
        <begin position="33"/>
        <end position="630"/>
    </location>
</feature>
<feature type="compositionally biased region" description="Polar residues" evidence="6">
    <location>
        <begin position="99"/>
        <end position="108"/>
    </location>
</feature>
<evidence type="ECO:0000256" key="5">
    <source>
        <dbReference type="ARBA" id="ARBA00023136"/>
    </source>
</evidence>
<dbReference type="Pfam" id="PF18150">
    <property type="entry name" value="DUF5600"/>
    <property type="match status" value="1"/>
</dbReference>
<sequence length="630" mass="71722">MRIPRRLLGGRTSLLVHVLIVLNLTSDRCCYGRSGFRRPFGVLRIRGGEESHSASPDQYHQQNQYHGYRSDSYVSRSINNNDNHNNDTPPALPGDHHPFSSSTSWQPQHHTEDSYSSHSHDDSNTRNTMYSPQQQQQQQQQQYQEQNHYSQHDPYQQQPLSQQQGPKPLPSGSYGDGDFEDVSAPPLPGGYNNQMDPRFAGLPPPPMDDSSLFQDGLRDDPNAAVGATVGMDGSSDSSGMDLSSFNKEYILKGLARLYRKKILPLEISSRYGHFHSPPLSPADFVAPPMVLLLGQYSVGKTSFIKYLAGRDFPGIRVGPEPTTDRFTAVLWGNNDKIIPGAALCSQQERPFTGLGPFGNNFLSRLEGVELDVPILRNVTLVDTPGILSGQKQRTRNYDYESVMKWFGERSDLVIVMFDAHKLDISDELKRVMELFIPHLDKIRVVLNKADSISTQQLMRVYGALMWSLGKVMNTPEVCRVYMGSFWDAPLQNTEQAELLQKEEMDLLQDIMDLPQQAVMRRINELVKRARSVKVHAYMVHYLRKQLPYTWGKREKQRRLIDRLESEMNAAARRYGLPKGDFPPLEPFRKALLEIKDLSEIPKLDKKLIKEMDKVFTKDIPDLLDKAREHD</sequence>